<evidence type="ECO:0000313" key="3">
    <source>
        <dbReference type="Proteomes" id="UP001313282"/>
    </source>
</evidence>
<dbReference type="EMBL" id="JAVHNR010000002">
    <property type="protein sequence ID" value="KAK6350443.1"/>
    <property type="molecule type" value="Genomic_DNA"/>
</dbReference>
<sequence length="103" mass="10915">MPNQQERWKQTGGSSIKESCLLVSSRTNATPPQGPAVPKKERASEQCRPGNSGRSRGRPSSEDPRDPMGYGPMKAPGGLGLDCLQAPGRELRVLAERDADGGG</sequence>
<comment type="caution">
    <text evidence="2">The sequence shown here is derived from an EMBL/GenBank/DDBJ whole genome shotgun (WGS) entry which is preliminary data.</text>
</comment>
<keyword evidence="3" id="KW-1185">Reference proteome</keyword>
<feature type="compositionally biased region" description="Polar residues" evidence="1">
    <location>
        <begin position="1"/>
        <end position="31"/>
    </location>
</feature>
<organism evidence="2 3">
    <name type="scientific">Orbilia javanica</name>
    <dbReference type="NCBI Taxonomy" id="47235"/>
    <lineage>
        <taxon>Eukaryota</taxon>
        <taxon>Fungi</taxon>
        <taxon>Dikarya</taxon>
        <taxon>Ascomycota</taxon>
        <taxon>Pezizomycotina</taxon>
        <taxon>Orbiliomycetes</taxon>
        <taxon>Orbiliales</taxon>
        <taxon>Orbiliaceae</taxon>
        <taxon>Orbilia</taxon>
    </lineage>
</organism>
<accession>A0AAN8N561</accession>
<evidence type="ECO:0000256" key="1">
    <source>
        <dbReference type="SAM" id="MobiDB-lite"/>
    </source>
</evidence>
<name>A0AAN8N561_9PEZI</name>
<feature type="region of interest" description="Disordered" evidence="1">
    <location>
        <begin position="1"/>
        <end position="80"/>
    </location>
</feature>
<gene>
    <name evidence="2" type="ORF">TWF718_003634</name>
</gene>
<proteinExistence type="predicted"/>
<protein>
    <submittedName>
        <fullName evidence="2">Uncharacterized protein</fullName>
    </submittedName>
</protein>
<evidence type="ECO:0000313" key="2">
    <source>
        <dbReference type="EMBL" id="KAK6350443.1"/>
    </source>
</evidence>
<dbReference type="AlphaFoldDB" id="A0AAN8N561"/>
<dbReference type="Proteomes" id="UP001313282">
    <property type="component" value="Unassembled WGS sequence"/>
</dbReference>
<reference evidence="2 3" key="1">
    <citation type="submission" date="2019-10" db="EMBL/GenBank/DDBJ databases">
        <authorList>
            <person name="Palmer J.M."/>
        </authorList>
    </citation>
    <scope>NUCLEOTIDE SEQUENCE [LARGE SCALE GENOMIC DNA]</scope>
    <source>
        <strain evidence="2 3">TWF718</strain>
    </source>
</reference>